<dbReference type="EMBL" id="JAFHKU010000090">
    <property type="protein sequence ID" value="MBN3556950.1"/>
    <property type="molecule type" value="Genomic_DNA"/>
</dbReference>
<protein>
    <submittedName>
        <fullName evidence="2">Uncharacterized protein</fullName>
    </submittedName>
</protein>
<evidence type="ECO:0000313" key="2">
    <source>
        <dbReference type="EMBL" id="MBN3556950.1"/>
    </source>
</evidence>
<evidence type="ECO:0000313" key="3">
    <source>
        <dbReference type="Proteomes" id="UP000584663"/>
    </source>
</evidence>
<evidence type="ECO:0000313" key="1">
    <source>
        <dbReference type="EMBL" id="MBB4611508.1"/>
    </source>
</evidence>
<evidence type="ECO:0000313" key="4">
    <source>
        <dbReference type="Proteomes" id="UP000704529"/>
    </source>
</evidence>
<keyword evidence="3" id="KW-1185">Reference proteome</keyword>
<dbReference type="Proteomes" id="UP000584663">
    <property type="component" value="Unassembled WGS sequence"/>
</dbReference>
<sequence>MTRGIDLAQLNQVATAGEPRESVPVTRRYLAQVYAELQAIRAERAFLDFDPYAASRFTIRVPCDGSGAGKA</sequence>
<dbReference type="RefSeq" id="WP_184106841.1">
    <property type="nucleotide sequence ID" value="NZ_JACHNX010000031.1"/>
</dbReference>
<organism evidence="2 4">
    <name type="scientific">Sphingomonas yabuuchiae</name>
    <dbReference type="NCBI Taxonomy" id="172044"/>
    <lineage>
        <taxon>Bacteria</taxon>
        <taxon>Pseudomonadati</taxon>
        <taxon>Pseudomonadota</taxon>
        <taxon>Alphaproteobacteria</taxon>
        <taxon>Sphingomonadales</taxon>
        <taxon>Sphingomonadaceae</taxon>
        <taxon>Sphingomonas</taxon>
    </lineage>
</organism>
<dbReference type="AlphaFoldDB" id="A0AA40ZYY7"/>
<reference evidence="2" key="2">
    <citation type="submission" date="2021-01" db="EMBL/GenBank/DDBJ databases">
        <title>Genome Sequencing of Type Strains.</title>
        <authorList>
            <person name="Lemaire J.F."/>
            <person name="Inderbitzin P."/>
            <person name="Collins S.B."/>
            <person name="Wespe N."/>
            <person name="Knight-Connoni V."/>
        </authorList>
    </citation>
    <scope>NUCLEOTIDE SEQUENCE</scope>
    <source>
        <strain evidence="2">DSM 14562</strain>
    </source>
</reference>
<comment type="caution">
    <text evidence="2">The sequence shown here is derived from an EMBL/GenBank/DDBJ whole genome shotgun (WGS) entry which is preliminary data.</text>
</comment>
<accession>A0AA40ZYY7</accession>
<name>A0AA40ZYY7_9SPHN</name>
<dbReference type="Proteomes" id="UP000704529">
    <property type="component" value="Unassembled WGS sequence"/>
</dbReference>
<dbReference type="EMBL" id="JACHNX010000031">
    <property type="protein sequence ID" value="MBB4611508.1"/>
    <property type="molecule type" value="Genomic_DNA"/>
</dbReference>
<proteinExistence type="predicted"/>
<reference evidence="1 3" key="1">
    <citation type="submission" date="2020-08" db="EMBL/GenBank/DDBJ databases">
        <title>Genomic Encyclopedia of Type Strains, Phase IV (KMG-IV): sequencing the most valuable type-strain genomes for metagenomic binning, comparative biology and taxonomic classification.</title>
        <authorList>
            <person name="Goeker M."/>
        </authorList>
    </citation>
    <scope>NUCLEOTIDE SEQUENCE [LARGE SCALE GENOMIC DNA]</scope>
    <source>
        <strain evidence="1 3">DSM 14562</strain>
    </source>
</reference>
<gene>
    <name evidence="1" type="ORF">GGQ89_003756</name>
    <name evidence="2" type="ORF">JYA60_01715</name>
</gene>